<name>A0AB73IPP9_9BURK</name>
<evidence type="ECO:0000313" key="6">
    <source>
        <dbReference type="Proteomes" id="UP001229486"/>
    </source>
</evidence>
<accession>A0AB73IPP9</accession>
<dbReference type="Proteomes" id="UP001229486">
    <property type="component" value="Unassembled WGS sequence"/>
</dbReference>
<keyword evidence="1" id="KW-0805">Transcription regulation</keyword>
<dbReference type="SMART" id="SM00342">
    <property type="entry name" value="HTH_ARAC"/>
    <property type="match status" value="1"/>
</dbReference>
<evidence type="ECO:0000259" key="4">
    <source>
        <dbReference type="PROSITE" id="PS01124"/>
    </source>
</evidence>
<sequence length="321" mass="36462">MMEKFFETFSDPAEVEHHYRERNIEIKVTPLERGHFCYRKHTASPAGFFLRSSQMETPWSMEVGNESDSFLLVIPVTGRADWMLNTRESAPSSPYVLDYLSVKSARFAPMTRIDTIVLPAEILHRDLAALTGQHCYKRLSFDPTASFSERDEKVILQIYVALKCLLASNHDAGVSPIAVGYLRQALVSMVLERGRHNFRETIDGVRDDSLPSRLRRAVDFMQAHAHEPISLAQIAAEAALSIRGLQSAFSRWKSISPMSYLKSVRLERLRSDLCDPSIQATCAQIIYKWGFSDVRRFSKAYRQTFGETPSETYAKARGTRG</sequence>
<dbReference type="PROSITE" id="PS01124">
    <property type="entry name" value="HTH_ARAC_FAMILY_2"/>
    <property type="match status" value="1"/>
</dbReference>
<dbReference type="InterPro" id="IPR009057">
    <property type="entry name" value="Homeodomain-like_sf"/>
</dbReference>
<proteinExistence type="predicted"/>
<dbReference type="SUPFAM" id="SSF46689">
    <property type="entry name" value="Homeodomain-like"/>
    <property type="match status" value="2"/>
</dbReference>
<dbReference type="EMBL" id="JAURTK010000046">
    <property type="protein sequence ID" value="MDP9651983.1"/>
    <property type="molecule type" value="Genomic_DNA"/>
</dbReference>
<dbReference type="Gene3D" id="1.10.10.60">
    <property type="entry name" value="Homeodomain-like"/>
    <property type="match status" value="1"/>
</dbReference>
<comment type="caution">
    <text evidence="5">The sequence shown here is derived from an EMBL/GenBank/DDBJ whole genome shotgun (WGS) entry which is preliminary data.</text>
</comment>
<evidence type="ECO:0000256" key="3">
    <source>
        <dbReference type="ARBA" id="ARBA00023163"/>
    </source>
</evidence>
<organism evidence="5 6">
    <name type="scientific">Paraburkholderia caledonica</name>
    <dbReference type="NCBI Taxonomy" id="134536"/>
    <lineage>
        <taxon>Bacteria</taxon>
        <taxon>Pseudomonadati</taxon>
        <taxon>Pseudomonadota</taxon>
        <taxon>Betaproteobacteria</taxon>
        <taxon>Burkholderiales</taxon>
        <taxon>Burkholderiaceae</taxon>
        <taxon>Paraburkholderia</taxon>
    </lineage>
</organism>
<feature type="domain" description="HTH araC/xylS-type" evidence="4">
    <location>
        <begin position="215"/>
        <end position="315"/>
    </location>
</feature>
<dbReference type="AlphaFoldDB" id="A0AB73IPP9"/>
<dbReference type="Pfam" id="PF12833">
    <property type="entry name" value="HTH_18"/>
    <property type="match status" value="1"/>
</dbReference>
<keyword evidence="3" id="KW-0804">Transcription</keyword>
<dbReference type="GO" id="GO:0003700">
    <property type="term" value="F:DNA-binding transcription factor activity"/>
    <property type="evidence" value="ECO:0007669"/>
    <property type="project" value="InterPro"/>
</dbReference>
<dbReference type="InterPro" id="IPR050204">
    <property type="entry name" value="AraC_XylS_family_regulators"/>
</dbReference>
<reference evidence="5" key="1">
    <citation type="submission" date="2023-07" db="EMBL/GenBank/DDBJ databases">
        <title>Sorghum-associated microbial communities from plants grown in Nebraska, USA.</title>
        <authorList>
            <person name="Schachtman D."/>
        </authorList>
    </citation>
    <scope>NUCLEOTIDE SEQUENCE</scope>
    <source>
        <strain evidence="5">DS1061</strain>
    </source>
</reference>
<protein>
    <submittedName>
        <fullName evidence="5">AraC-like DNA-binding protein</fullName>
    </submittedName>
</protein>
<evidence type="ECO:0000256" key="1">
    <source>
        <dbReference type="ARBA" id="ARBA00023015"/>
    </source>
</evidence>
<dbReference type="PANTHER" id="PTHR46796">
    <property type="entry name" value="HTH-TYPE TRANSCRIPTIONAL ACTIVATOR RHAS-RELATED"/>
    <property type="match status" value="1"/>
</dbReference>
<keyword evidence="2" id="KW-0238">DNA-binding</keyword>
<evidence type="ECO:0000313" key="5">
    <source>
        <dbReference type="EMBL" id="MDP9651983.1"/>
    </source>
</evidence>
<evidence type="ECO:0000256" key="2">
    <source>
        <dbReference type="ARBA" id="ARBA00023125"/>
    </source>
</evidence>
<dbReference type="InterPro" id="IPR018060">
    <property type="entry name" value="HTH_AraC"/>
</dbReference>
<gene>
    <name evidence="5" type="ORF">J2793_007458</name>
</gene>
<dbReference type="PANTHER" id="PTHR46796:SF12">
    <property type="entry name" value="HTH-TYPE DNA-BINDING TRANSCRIPTIONAL ACTIVATOR EUTR"/>
    <property type="match status" value="1"/>
</dbReference>
<dbReference type="GO" id="GO:0043565">
    <property type="term" value="F:sequence-specific DNA binding"/>
    <property type="evidence" value="ECO:0007669"/>
    <property type="project" value="InterPro"/>
</dbReference>